<evidence type="ECO:0000313" key="7">
    <source>
        <dbReference type="Proteomes" id="UP001152797"/>
    </source>
</evidence>
<dbReference type="GO" id="GO:0003723">
    <property type="term" value="F:RNA binding"/>
    <property type="evidence" value="ECO:0007669"/>
    <property type="project" value="InterPro"/>
</dbReference>
<accession>A0A9P1FLC9</accession>
<reference evidence="4" key="1">
    <citation type="submission" date="2022-10" db="EMBL/GenBank/DDBJ databases">
        <authorList>
            <person name="Chen Y."/>
            <person name="Dougan E. K."/>
            <person name="Chan C."/>
            <person name="Rhodes N."/>
            <person name="Thang M."/>
        </authorList>
    </citation>
    <scope>NUCLEOTIDE SEQUENCE</scope>
</reference>
<dbReference type="EMBL" id="CAMXCT030000641">
    <property type="protein sequence ID" value="CAL4768841.1"/>
    <property type="molecule type" value="Genomic_DNA"/>
</dbReference>
<dbReference type="InterPro" id="IPR001656">
    <property type="entry name" value="PsdUridine_synth_TruD"/>
</dbReference>
<dbReference type="SUPFAM" id="SSF55120">
    <property type="entry name" value="Pseudouridine synthase"/>
    <property type="match status" value="1"/>
</dbReference>
<evidence type="ECO:0000313" key="6">
    <source>
        <dbReference type="EMBL" id="CAL4768841.1"/>
    </source>
</evidence>
<name>A0A9P1FLC9_9DINO</name>
<dbReference type="Gene3D" id="3.30.2350.20">
    <property type="entry name" value="TruD, catalytic domain"/>
    <property type="match status" value="2"/>
</dbReference>
<dbReference type="AlphaFoldDB" id="A0A9P1FLC9"/>
<dbReference type="PANTHER" id="PTHR13326:SF21">
    <property type="entry name" value="PSEUDOURIDYLATE SYNTHASE PUS7L"/>
    <property type="match status" value="1"/>
</dbReference>
<feature type="non-terminal residue" evidence="4">
    <location>
        <position position="515"/>
    </location>
</feature>
<protein>
    <submittedName>
        <fullName evidence="6">Pseudouridylate synthase 7 homolog</fullName>
    </submittedName>
</protein>
<dbReference type="Proteomes" id="UP001152797">
    <property type="component" value="Unassembled WGS sequence"/>
</dbReference>
<sequence length="515" mass="58139">KTVQAFLAVSRFKGSFNRGKVSSCRSHGGNYQTLRVGLRALMVHFQRARSICRAGRCRRFFQSADVFLDHREAIHGKLKARYEDFVVREVSQQGEVVELKDTDLATQWQKSSPGEVARLVLAKENRDVADAIAMLAKHLEIDPREVRFNGLKDRRSISYQHVSLPWHRLSLRALQRLSTGVSTWDPAVQLGDLRRGEHCRLGDLRGNHFTIVLRDVSLRHGTVAALLEQTQRAAEQLRGDGFVNYFGEQRFGGAMRPSPAVGAALLQKDFRRACEVMVCQMHEATASNAQLPALFAAAKFAALRAALPRRCAAERRLLRRLERGEGFEAALEEQKMLGRLFFLRSFTSHVWNQVVTRRLQRFGSRVFPEDRVIDGLDGTSGPQLRHVLLPLPDTASAAVPQLPQAVREIYEEVLTEAKLDPPGQRPSLSVPWRRLVAQPELLRCRLVAYEEPVERLVLSAMDTLKGRKLEDGINPLESHKSLQDPRYGIIMELQLSAGEYATVAVREFMQCSPQN</sequence>
<dbReference type="EMBL" id="CAMXCT010000641">
    <property type="protein sequence ID" value="CAI3981529.1"/>
    <property type="molecule type" value="Genomic_DNA"/>
</dbReference>
<dbReference type="GO" id="GO:0009982">
    <property type="term" value="F:pseudouridine synthase activity"/>
    <property type="evidence" value="ECO:0007669"/>
    <property type="project" value="InterPro"/>
</dbReference>
<evidence type="ECO:0000313" key="4">
    <source>
        <dbReference type="EMBL" id="CAI3981529.1"/>
    </source>
</evidence>
<dbReference type="GO" id="GO:0001522">
    <property type="term" value="P:pseudouridine synthesis"/>
    <property type="evidence" value="ECO:0007669"/>
    <property type="project" value="InterPro"/>
</dbReference>
<reference evidence="5" key="2">
    <citation type="submission" date="2024-04" db="EMBL/GenBank/DDBJ databases">
        <authorList>
            <person name="Chen Y."/>
            <person name="Shah S."/>
            <person name="Dougan E. K."/>
            <person name="Thang M."/>
            <person name="Chan C."/>
        </authorList>
    </citation>
    <scope>NUCLEOTIDE SEQUENCE [LARGE SCALE GENOMIC DNA]</scope>
</reference>
<proteinExistence type="inferred from homology"/>
<comment type="similarity">
    <text evidence="1">Belongs to the pseudouridine synthase TruD family.</text>
</comment>
<dbReference type="PANTHER" id="PTHR13326">
    <property type="entry name" value="TRNA PSEUDOURIDINE SYNTHASE D"/>
    <property type="match status" value="1"/>
</dbReference>
<dbReference type="InterPro" id="IPR042214">
    <property type="entry name" value="TruD_catalytic"/>
</dbReference>
<keyword evidence="2" id="KW-0413">Isomerase</keyword>
<dbReference type="EMBL" id="CAMXCT020000641">
    <property type="protein sequence ID" value="CAL1134904.1"/>
    <property type="molecule type" value="Genomic_DNA"/>
</dbReference>
<dbReference type="PIRSF" id="PIRSF037016">
    <property type="entry name" value="Pseudouridin_synth_euk_prd"/>
    <property type="match status" value="1"/>
</dbReference>
<dbReference type="PROSITE" id="PS50984">
    <property type="entry name" value="TRUD"/>
    <property type="match status" value="1"/>
</dbReference>
<dbReference type="GO" id="GO:0005634">
    <property type="term" value="C:nucleus"/>
    <property type="evidence" value="ECO:0007669"/>
    <property type="project" value="TreeGrafter"/>
</dbReference>
<dbReference type="InterPro" id="IPR020103">
    <property type="entry name" value="PsdUridine_synth_cat_dom_sf"/>
</dbReference>
<evidence type="ECO:0000259" key="3">
    <source>
        <dbReference type="PROSITE" id="PS50984"/>
    </source>
</evidence>
<keyword evidence="7" id="KW-1185">Reference proteome</keyword>
<dbReference type="PROSITE" id="PS00028">
    <property type="entry name" value="ZINC_FINGER_C2H2_1"/>
    <property type="match status" value="1"/>
</dbReference>
<dbReference type="Pfam" id="PF01142">
    <property type="entry name" value="TruD"/>
    <property type="match status" value="1"/>
</dbReference>
<gene>
    <name evidence="4" type="ORF">C1SCF055_LOCUS9308</name>
</gene>
<evidence type="ECO:0000313" key="5">
    <source>
        <dbReference type="EMBL" id="CAL1134904.1"/>
    </source>
</evidence>
<dbReference type="InterPro" id="IPR011760">
    <property type="entry name" value="PsdUridine_synth_TruD_insert"/>
</dbReference>
<dbReference type="OrthoDB" id="447290at2759"/>
<feature type="domain" description="TRUD" evidence="3">
    <location>
        <begin position="241"/>
        <end position="438"/>
    </location>
</feature>
<dbReference type="InterPro" id="IPR013087">
    <property type="entry name" value="Znf_C2H2_type"/>
</dbReference>
<evidence type="ECO:0000256" key="2">
    <source>
        <dbReference type="ARBA" id="ARBA00023235"/>
    </source>
</evidence>
<evidence type="ECO:0000256" key="1">
    <source>
        <dbReference type="ARBA" id="ARBA00007953"/>
    </source>
</evidence>
<feature type="non-terminal residue" evidence="4">
    <location>
        <position position="1"/>
    </location>
</feature>
<comment type="caution">
    <text evidence="4">The sequence shown here is derived from an EMBL/GenBank/DDBJ whole genome shotgun (WGS) entry which is preliminary data.</text>
</comment>
<organism evidence="4">
    <name type="scientific">Cladocopium goreaui</name>
    <dbReference type="NCBI Taxonomy" id="2562237"/>
    <lineage>
        <taxon>Eukaryota</taxon>
        <taxon>Sar</taxon>
        <taxon>Alveolata</taxon>
        <taxon>Dinophyceae</taxon>
        <taxon>Suessiales</taxon>
        <taxon>Symbiodiniaceae</taxon>
        <taxon>Cladocopium</taxon>
    </lineage>
</organism>